<dbReference type="GO" id="GO:0033218">
    <property type="term" value="F:amide binding"/>
    <property type="evidence" value="ECO:0007669"/>
    <property type="project" value="InterPro"/>
</dbReference>
<dbReference type="AlphaFoldDB" id="A0A085UV53"/>
<sequence length="382" mass="42575">MADQSIRIGGLFSDTGVTAAAECSTMRGAQFAIQQINAAGGVDGRLLELITRNPDSTPALYAMHIESLIREEHLRFFFGCYTSAARKAALPIVERYDALLLYPVYYEGFEYSRNIIYTGATPNHNALPLGNYMLDNFGNRVLMIGSEYVYPYETNRLMSDLLYERGGTKLGEYYLPLKNARPEDFAKLMVKARELKPSFIFSTVVGETMGHLYQAYADAGFDPAVMPIASLTTSETDIRQMGAHLGAGHISAATYFQSVDTPNNRQCIAQYRELFGQHQVTDRCWEAAYFQVHLLAKAIVRAGSTEVEDVLQAMRGLEFEAPQGRIRVDADNHHTYLFSRIGRANAEGQFDILYESQSALKPDPYAIAPNFNDWSSSAGSRP</sequence>
<dbReference type="Gene3D" id="3.40.50.2300">
    <property type="match status" value="2"/>
</dbReference>
<dbReference type="Proteomes" id="UP000028643">
    <property type="component" value="Unassembled WGS sequence"/>
</dbReference>
<evidence type="ECO:0000313" key="2">
    <source>
        <dbReference type="Proteomes" id="UP000028643"/>
    </source>
</evidence>
<dbReference type="SUPFAM" id="SSF53822">
    <property type="entry name" value="Periplasmic binding protein-like I"/>
    <property type="match status" value="1"/>
</dbReference>
<reference evidence="1 2" key="1">
    <citation type="submission" date="2014-07" db="EMBL/GenBank/DDBJ databases">
        <title>Draft Genome Sequences of Environmental Pseudomonas syringae strains.</title>
        <authorList>
            <person name="Baltrus D.A."/>
            <person name="Berge O."/>
            <person name="Morris C."/>
        </authorList>
    </citation>
    <scope>NUCLEOTIDE SEQUENCE [LARGE SCALE GENOMIC DNA]</scope>
    <source>
        <strain evidence="1 2">CEB003</strain>
    </source>
</reference>
<dbReference type="InterPro" id="IPR039570">
    <property type="entry name" value="AmiC_PBP1"/>
</dbReference>
<dbReference type="CDD" id="cd06357">
    <property type="entry name" value="PBP1_AmiC"/>
    <property type="match status" value="1"/>
</dbReference>
<name>A0A085UV53_PSESX</name>
<evidence type="ECO:0000313" key="1">
    <source>
        <dbReference type="EMBL" id="KFE47066.1"/>
    </source>
</evidence>
<organism evidence="1 2">
    <name type="scientific">Pseudomonas syringae</name>
    <dbReference type="NCBI Taxonomy" id="317"/>
    <lineage>
        <taxon>Bacteria</taxon>
        <taxon>Pseudomonadati</taxon>
        <taxon>Pseudomonadota</taxon>
        <taxon>Gammaproteobacteria</taxon>
        <taxon>Pseudomonadales</taxon>
        <taxon>Pseudomonadaceae</taxon>
        <taxon>Pseudomonas</taxon>
    </lineage>
</organism>
<comment type="caution">
    <text evidence="1">The sequence shown here is derived from an EMBL/GenBank/DDBJ whole genome shotgun (WGS) entry which is preliminary data.</text>
</comment>
<dbReference type="PATRIC" id="fig|317.174.peg.4770"/>
<gene>
    <name evidence="1" type="ORF">IV02_23320</name>
</gene>
<dbReference type="EMBL" id="JPQT01000130">
    <property type="protein sequence ID" value="KFE47066.1"/>
    <property type="molecule type" value="Genomic_DNA"/>
</dbReference>
<dbReference type="PANTHER" id="PTHR47628">
    <property type="match status" value="1"/>
</dbReference>
<dbReference type="PANTHER" id="PTHR47628:SF1">
    <property type="entry name" value="ALIPHATIC AMIDASE EXPRESSION-REGULATING PROTEIN"/>
    <property type="match status" value="1"/>
</dbReference>
<dbReference type="InterPro" id="IPR028082">
    <property type="entry name" value="Peripla_BP_I"/>
</dbReference>
<accession>A0A085UV53</accession>
<proteinExistence type="predicted"/>
<dbReference type="RefSeq" id="WP_020292434.1">
    <property type="nucleotide sequence ID" value="NZ_JPQT01000130.1"/>
</dbReference>
<dbReference type="Pfam" id="PF13433">
    <property type="entry name" value="Peripla_BP_5"/>
    <property type="match status" value="1"/>
</dbReference>
<protein>
    <submittedName>
        <fullName evidence="1">Amino acid ABC transporter substrate-binding protein</fullName>
    </submittedName>
</protein>